<keyword evidence="1 4" id="KW-0227">DNA damage</keyword>
<comment type="function">
    <text evidence="4">Involved in DNA repair and RecF pathway recombination.</text>
</comment>
<dbReference type="InterPro" id="IPR022572">
    <property type="entry name" value="DNA_rep/recomb_RecO_N"/>
</dbReference>
<dbReference type="Proteomes" id="UP000199310">
    <property type="component" value="Unassembled WGS sequence"/>
</dbReference>
<dbReference type="SUPFAM" id="SSF50249">
    <property type="entry name" value="Nucleic acid-binding proteins"/>
    <property type="match status" value="1"/>
</dbReference>
<dbReference type="OrthoDB" id="9789152at2"/>
<dbReference type="GO" id="GO:0006310">
    <property type="term" value="P:DNA recombination"/>
    <property type="evidence" value="ECO:0007669"/>
    <property type="project" value="UniProtKB-UniRule"/>
</dbReference>
<sequence length="245" mass="28355">MLHKTRGIVLRTVRYGDTSLIVNIFTELFGVQSYMVNGARSSKPKAAKGNLLQPGNILEMVVYHNEIKNLQRISEYKLGYLYNSVHLNVVKNTVALYMIELLQKCLKQPEQQLDLYFFTENILQLLDISALPVVANLPLYFTLKMGEHLGFRLNGRFSEYTPYLDLQEGTFADLPPHHPHHLDTHSSELTDQLFQCTEVAHLAAITMNKERRRKLLYAYLEFFRLHLPDFTEMHSPPILHEILDA</sequence>
<name>A0A1I0PYR3_9BACT</name>
<dbReference type="RefSeq" id="WP_089891514.1">
    <property type="nucleotide sequence ID" value="NZ_FOJG01000001.1"/>
</dbReference>
<feature type="domain" description="DNA replication/recombination mediator RecO N-terminal" evidence="5">
    <location>
        <begin position="1"/>
        <end position="78"/>
    </location>
</feature>
<dbReference type="PANTHER" id="PTHR33991:SF1">
    <property type="entry name" value="DNA REPAIR PROTEIN RECO"/>
    <property type="match status" value="1"/>
</dbReference>
<evidence type="ECO:0000256" key="1">
    <source>
        <dbReference type="ARBA" id="ARBA00022763"/>
    </source>
</evidence>
<dbReference type="AlphaFoldDB" id="A0A1I0PYR3"/>
<proteinExistence type="inferred from homology"/>
<evidence type="ECO:0000256" key="4">
    <source>
        <dbReference type="HAMAP-Rule" id="MF_00201"/>
    </source>
</evidence>
<evidence type="ECO:0000256" key="2">
    <source>
        <dbReference type="ARBA" id="ARBA00023172"/>
    </source>
</evidence>
<gene>
    <name evidence="4" type="primary">recO</name>
    <name evidence="6" type="ORF">SAMN04488122_1075</name>
</gene>
<organism evidence="6 7">
    <name type="scientific">Chitinophaga arvensicola</name>
    <dbReference type="NCBI Taxonomy" id="29529"/>
    <lineage>
        <taxon>Bacteria</taxon>
        <taxon>Pseudomonadati</taxon>
        <taxon>Bacteroidota</taxon>
        <taxon>Chitinophagia</taxon>
        <taxon>Chitinophagales</taxon>
        <taxon>Chitinophagaceae</taxon>
        <taxon>Chitinophaga</taxon>
    </lineage>
</organism>
<keyword evidence="7" id="KW-1185">Reference proteome</keyword>
<keyword evidence="2 4" id="KW-0233">DNA recombination</keyword>
<dbReference type="NCBIfam" id="TIGR00613">
    <property type="entry name" value="reco"/>
    <property type="match status" value="1"/>
</dbReference>
<dbReference type="PANTHER" id="PTHR33991">
    <property type="entry name" value="DNA REPAIR PROTEIN RECO"/>
    <property type="match status" value="1"/>
</dbReference>
<dbReference type="Pfam" id="PF11967">
    <property type="entry name" value="RecO_N"/>
    <property type="match status" value="1"/>
</dbReference>
<dbReference type="Gene3D" id="2.40.50.140">
    <property type="entry name" value="Nucleic acid-binding proteins"/>
    <property type="match status" value="1"/>
</dbReference>
<keyword evidence="3 4" id="KW-0234">DNA repair</keyword>
<dbReference type="InterPro" id="IPR012340">
    <property type="entry name" value="NA-bd_OB-fold"/>
</dbReference>
<dbReference type="Pfam" id="PF02565">
    <property type="entry name" value="RecO_C"/>
    <property type="match status" value="1"/>
</dbReference>
<evidence type="ECO:0000313" key="7">
    <source>
        <dbReference type="Proteomes" id="UP000199310"/>
    </source>
</evidence>
<dbReference type="EMBL" id="FOJG01000001">
    <property type="protein sequence ID" value="SEW19350.1"/>
    <property type="molecule type" value="Genomic_DNA"/>
</dbReference>
<dbReference type="HAMAP" id="MF_00201">
    <property type="entry name" value="RecO"/>
    <property type="match status" value="1"/>
</dbReference>
<comment type="similarity">
    <text evidence="4">Belongs to the RecO family.</text>
</comment>
<accession>A0A1I0PYR3</accession>
<dbReference type="STRING" id="29529.SAMN04488122_1075"/>
<dbReference type="GO" id="GO:0043590">
    <property type="term" value="C:bacterial nucleoid"/>
    <property type="evidence" value="ECO:0007669"/>
    <property type="project" value="TreeGrafter"/>
</dbReference>
<evidence type="ECO:0000259" key="5">
    <source>
        <dbReference type="Pfam" id="PF11967"/>
    </source>
</evidence>
<dbReference type="GO" id="GO:0006302">
    <property type="term" value="P:double-strand break repair"/>
    <property type="evidence" value="ECO:0007669"/>
    <property type="project" value="TreeGrafter"/>
</dbReference>
<reference evidence="7" key="1">
    <citation type="submission" date="2016-10" db="EMBL/GenBank/DDBJ databases">
        <authorList>
            <person name="Varghese N."/>
            <person name="Submissions S."/>
        </authorList>
    </citation>
    <scope>NUCLEOTIDE SEQUENCE [LARGE SCALE GENOMIC DNA]</scope>
    <source>
        <strain evidence="7">DSM 3695</strain>
    </source>
</reference>
<protein>
    <recommendedName>
        <fullName evidence="4">DNA repair protein RecO</fullName>
    </recommendedName>
    <alternativeName>
        <fullName evidence="4">Recombination protein O</fullName>
    </alternativeName>
</protein>
<evidence type="ECO:0000313" key="6">
    <source>
        <dbReference type="EMBL" id="SEW19350.1"/>
    </source>
</evidence>
<evidence type="ECO:0000256" key="3">
    <source>
        <dbReference type="ARBA" id="ARBA00023204"/>
    </source>
</evidence>
<dbReference type="InterPro" id="IPR003717">
    <property type="entry name" value="RecO"/>
</dbReference>